<feature type="region of interest" description="Disordered" evidence="1">
    <location>
        <begin position="25"/>
        <end position="46"/>
    </location>
</feature>
<dbReference type="PATRIC" id="fig|1324352.5.peg.428"/>
<dbReference type="EMBL" id="CP009928">
    <property type="protein sequence ID" value="AKK71572.1"/>
    <property type="molecule type" value="Genomic_DNA"/>
</dbReference>
<dbReference type="Proteomes" id="UP000035213">
    <property type="component" value="Chromosome"/>
</dbReference>
<dbReference type="InterPro" id="IPR021505">
    <property type="entry name" value="Phage_B3_Orf6"/>
</dbReference>
<sequence length="219" mass="26034">MNIEELLKRPIDELSAEEMEAVLNHKRKMEADRQEKEKRAYEAERDSDMGELIALALEVESKSYLLKKLTHAKMEKHQEKLNEYGKIRSNSKGGFSLMHSDKTIRIKRRRDTQPTWDERSTKALELIRAFLYDTVKKRDKDLFEMLIGFLVKNKKGDLDYASVMNLLSHETRFDDPRWKEGLRLLKQSYSNFLKGYQYDFEKQNEEGKFERIELNFSAL</sequence>
<dbReference type="AlphaFoldDB" id="A0A0G3M3I6"/>
<evidence type="ECO:0000313" key="3">
    <source>
        <dbReference type="Proteomes" id="UP000035213"/>
    </source>
</evidence>
<accession>A0A0G3M3I6</accession>
<evidence type="ECO:0008006" key="4">
    <source>
        <dbReference type="Google" id="ProtNLM"/>
    </source>
</evidence>
<evidence type="ECO:0000313" key="2">
    <source>
        <dbReference type="EMBL" id="AKK71572.1"/>
    </source>
</evidence>
<name>A0A0G3M3I6_CHRGL</name>
<dbReference type="OrthoDB" id="670235at2"/>
<dbReference type="RefSeq" id="WP_053326907.1">
    <property type="nucleotide sequence ID" value="NZ_CP009928.1"/>
</dbReference>
<proteinExistence type="predicted"/>
<gene>
    <name evidence="2" type="ORF">OK18_01990</name>
</gene>
<dbReference type="STRING" id="1324352.OK18_01990"/>
<dbReference type="KEGG" id="cgn:OK18_01990"/>
<organism evidence="2 3">
    <name type="scientific">Chryseobacterium gallinarum</name>
    <dbReference type="NCBI Taxonomy" id="1324352"/>
    <lineage>
        <taxon>Bacteria</taxon>
        <taxon>Pseudomonadati</taxon>
        <taxon>Bacteroidota</taxon>
        <taxon>Flavobacteriia</taxon>
        <taxon>Flavobacteriales</taxon>
        <taxon>Weeksellaceae</taxon>
        <taxon>Chryseobacterium group</taxon>
        <taxon>Chryseobacterium</taxon>
    </lineage>
</organism>
<reference evidence="2 3" key="1">
    <citation type="submission" date="2014-11" db="EMBL/GenBank/DDBJ databases">
        <authorList>
            <person name="Park G.-S."/>
            <person name="Hong S.-J."/>
            <person name="Jung B.K."/>
            <person name="Khan A.R."/>
            <person name="Kwak Y."/>
            <person name="Shin J.-H."/>
        </authorList>
    </citation>
    <scope>NUCLEOTIDE SEQUENCE [LARGE SCALE GENOMIC DNA]</scope>
    <source>
        <strain evidence="2 3">DSM 27622</strain>
    </source>
</reference>
<feature type="compositionally biased region" description="Basic and acidic residues" evidence="1">
    <location>
        <begin position="29"/>
        <end position="46"/>
    </location>
</feature>
<evidence type="ECO:0000256" key="1">
    <source>
        <dbReference type="SAM" id="MobiDB-lite"/>
    </source>
</evidence>
<dbReference type="Pfam" id="PF11363">
    <property type="entry name" value="DUF3164"/>
    <property type="match status" value="1"/>
</dbReference>
<protein>
    <recommendedName>
        <fullName evidence="4">DUF3164 family protein</fullName>
    </recommendedName>
</protein>